<feature type="domain" description="Hint" evidence="1">
    <location>
        <begin position="1410"/>
        <end position="1504"/>
    </location>
</feature>
<dbReference type="OrthoDB" id="2666939at2"/>
<keyword evidence="3" id="KW-1185">Reference proteome</keyword>
<dbReference type="SUPFAM" id="SSF51294">
    <property type="entry name" value="Hedgehog/intein (Hint) domain"/>
    <property type="match status" value="1"/>
</dbReference>
<sequence length="1717" mass="189359">MAIAGKTYYFKVYKTVGTYSATSAYDLILGNLFPDNNEPNNTAADAKSITPGGSSISSYISYLTDGDVWKFTTGSGNIGNVSVSLVTPNDADFELQVFEGSTDGDGIKTSYNTGTGLAESLTLLVNPSTTYYVKVFSKGNLTRSASPYTLTVGGMPVDTAELNNSDNEASTISPGSYVDSYISYDSDRDIWKFTAGESNAGWVSANLTVPSGVDYELQVYEGATEGKDPLDQSTLGGNQTEKVDFKVIPGKTYYLKVYSANNAYHSSIPYRLTLNALPVVTDNNEPNNGFDKAAVITPGTAINSYLSSLSDFDVWKFTAGATNNGFVTATMNVPVDVDYELQVYEDSNLTTELGGSYKKDSQDPESVPFIVKPGKTYYLKVYRYSTSSISPDPYTLQLSGMPIDNYEDNGNSGNAKDILPNTPINSYISHDNDGDVWKFETAASNIGSMQARLTNIPAGVNYELQVYEGSTDNDQIADSQNLGNADELITFNVKPDTKYFVKVYSQGNQYHSSSPYTVSIGNLPVAPDSYESNNTAAQATLLTPGTPISSYISSKTDADYFYFMTDATTVGYMNIGLTDPEPFADFGDDFKPDYDFQVFKGSESDANLVGYSTSKERSSTIEVKVVPNTKYYIKIYNGGTGFAPEPYQLNVAALPHDEEGNDNESTAKNLPPRGVVESYLYKASDVDYWMYRSGASESGTKVFGMKVPSGSDYELQVYPAGGYDTDLMKGSYNNNNDYEYILMDVSPNTTYYMKVYGALGKGLPAQYSEDLPYTLSVGTDQYGEGTTGGNDNAVDSYEVNNTRDQATLVEDGRTVNSYLFYDGDVDYYKVRSRLLAGNMTVSLAVPAGQDYELQVFEGSSSRYWTSDSSGNSAESISFPVQPNTNYYVKVYGALVGSGHSYSGNLLDKYVLTFGQAPNTTVDQWITDSESTKLTSHSKWDESKFSEASDWIDTEWQAVDGVAGQLNDLHEYWENQKDYLQGLINTGSEGLKEWAQNRYDLESERVFLIELSLTGTEGQQAWANNQLFIVNLALDGTYGQQQWAQDLIHWQNLYDYYQDLVNQNPSNSWAEERRDVTAILKDPNATNKEWALDRWNWLVEEDYLQHLINENLDLDTVRWAQGRADLVDKILRGTPEEQNWARKRWGLLELIEHGTPAERDKAQYDLEEMDGKHVVLYTPMVGVSSTIVSGCDSSSCMTMLNEVAVQIYKDKLNESLISLNAVKCAAWNPDRPAALCDEWTQWMESQYSSYAAKTVSSSVDQIIQSSSGNSFIDAVWDVTKLTGYFTKGLVLGIVSPLTDLYDMLKNYNEIVKLAQLIVGTLVDFAKDPSPDKLSSIAQVLGSTVVAQIIQLWDESTGSKYSVAETIGSIVGQAVIAYFTVGFSAEAKLYTKIGSLSTELKAAKKIETLIPCNCFTAGTKVLTQDGERSIEQVQLGDFVLAKNPDTGEMAYKEVDLLFQKEITESWNITVGDELITTTDEHPFWIHNKGWVVAKDLVVGDLFETSDGSYLAIDKIEIKEQHTMVYNFRVKDFHTYYVSNLKILTHNSDCAWVSKSALGDFIGSGGNKKVYAYGEGKVVGVLKDGVDPSVLTEEITILAQIKNAGLPTVNAELVKLDGGALAIMYDRFEQGSKDVVRLVNGEMKTVGESPLLNQRSINDLKSIRNTMFNKGARINDLQFLIGNDGRIVIADPLGITFKSYPSSNNLQMIDLLIKAAEKNL</sequence>
<dbReference type="InterPro" id="IPR030934">
    <property type="entry name" value="Intein_C"/>
</dbReference>
<dbReference type="SMART" id="SM00306">
    <property type="entry name" value="HintN"/>
    <property type="match status" value="1"/>
</dbReference>
<dbReference type="InterPro" id="IPR054555">
    <property type="entry name" value="T3SS_HopBF1-like"/>
</dbReference>
<dbReference type="InterPro" id="IPR006141">
    <property type="entry name" value="Intein_N"/>
</dbReference>
<dbReference type="Pfam" id="PF26324">
    <property type="entry name" value="HopBF1_kinase"/>
    <property type="match status" value="1"/>
</dbReference>
<proteinExistence type="predicted"/>
<protein>
    <recommendedName>
        <fullName evidence="1">Hint domain-containing protein</fullName>
    </recommendedName>
</protein>
<comment type="caution">
    <text evidence="2">The sequence shown here is derived from an EMBL/GenBank/DDBJ whole genome shotgun (WGS) entry which is preliminary data.</text>
</comment>
<gene>
    <name evidence="2" type="ORF">EJQ19_02610</name>
</gene>
<dbReference type="PROSITE" id="PS50817">
    <property type="entry name" value="INTEIN_N_TER"/>
    <property type="match status" value="1"/>
</dbReference>
<dbReference type="InterPro" id="IPR003587">
    <property type="entry name" value="Hint_dom_N"/>
</dbReference>
<dbReference type="Proteomes" id="UP000276128">
    <property type="component" value="Unassembled WGS sequence"/>
</dbReference>
<evidence type="ECO:0000259" key="1">
    <source>
        <dbReference type="SMART" id="SM00306"/>
    </source>
</evidence>
<dbReference type="InterPro" id="IPR036844">
    <property type="entry name" value="Hint_dom_sf"/>
</dbReference>
<organism evidence="2 3">
    <name type="scientific">Paenibacillus whitsoniae</name>
    <dbReference type="NCBI Taxonomy" id="2496558"/>
    <lineage>
        <taxon>Bacteria</taxon>
        <taxon>Bacillati</taxon>
        <taxon>Bacillota</taxon>
        <taxon>Bacilli</taxon>
        <taxon>Bacillales</taxon>
        <taxon>Paenibacillaceae</taxon>
        <taxon>Paenibacillus</taxon>
    </lineage>
</organism>
<dbReference type="GO" id="GO:0016539">
    <property type="term" value="P:intein-mediated protein splicing"/>
    <property type="evidence" value="ECO:0007669"/>
    <property type="project" value="InterPro"/>
</dbReference>
<dbReference type="EMBL" id="RXHU01000011">
    <property type="protein sequence ID" value="RTE11330.1"/>
    <property type="molecule type" value="Genomic_DNA"/>
</dbReference>
<evidence type="ECO:0000313" key="2">
    <source>
        <dbReference type="EMBL" id="RTE11330.1"/>
    </source>
</evidence>
<dbReference type="SUPFAM" id="SSF89260">
    <property type="entry name" value="Collagen-binding domain"/>
    <property type="match status" value="3"/>
</dbReference>
<dbReference type="Pfam" id="PF07591">
    <property type="entry name" value="PT-HINT"/>
    <property type="match status" value="1"/>
</dbReference>
<reference evidence="2 3" key="1">
    <citation type="submission" date="2018-12" db="EMBL/GenBank/DDBJ databases">
        <title>Bacillus ochoae sp. nov., Paenibacillus whitsoniae sp. nov., Paenibacillus spiritus sp. nov. Isolated from the Mars Exploration Rover during spacecraft assembly.</title>
        <authorList>
            <person name="Seuylemezian A."/>
            <person name="Vaishampayan P."/>
        </authorList>
    </citation>
    <scope>NUCLEOTIDE SEQUENCE [LARGE SCALE GENOMIC DNA]</scope>
    <source>
        <strain evidence="2 3">MER 54</strain>
    </source>
</reference>
<dbReference type="CDD" id="cd20900">
    <property type="entry name" value="HopBF1"/>
    <property type="match status" value="1"/>
</dbReference>
<dbReference type="PROSITE" id="PS50818">
    <property type="entry name" value="INTEIN_C_TER"/>
    <property type="match status" value="1"/>
</dbReference>
<dbReference type="Gene3D" id="2.60.120.380">
    <property type="match status" value="7"/>
</dbReference>
<evidence type="ECO:0000313" key="3">
    <source>
        <dbReference type="Proteomes" id="UP000276128"/>
    </source>
</evidence>
<name>A0A430JK20_9BACL</name>
<accession>A0A430JK20</accession>
<dbReference type="CDD" id="cd00081">
    <property type="entry name" value="Hint"/>
    <property type="match status" value="1"/>
</dbReference>
<dbReference type="Gene3D" id="2.170.16.10">
    <property type="entry name" value="Hedgehog/Intein (Hint) domain"/>
    <property type="match status" value="1"/>
</dbReference>